<reference evidence="1 2" key="1">
    <citation type="journal article" date="2023" name="Plants (Basel)">
        <title>Bridging the Gap: Combining Genomics and Transcriptomics Approaches to Understand Stylosanthes scabra, an Orphan Legume from the Brazilian Caatinga.</title>
        <authorList>
            <person name="Ferreira-Neto J.R.C."/>
            <person name="da Silva M.D."/>
            <person name="Binneck E."/>
            <person name="de Melo N.F."/>
            <person name="da Silva R.H."/>
            <person name="de Melo A.L.T.M."/>
            <person name="Pandolfi V."/>
            <person name="Bustamante F.O."/>
            <person name="Brasileiro-Vidal A.C."/>
            <person name="Benko-Iseppon A.M."/>
        </authorList>
    </citation>
    <scope>NUCLEOTIDE SEQUENCE [LARGE SCALE GENOMIC DNA]</scope>
    <source>
        <tissue evidence="1">Leaves</tissue>
    </source>
</reference>
<evidence type="ECO:0000313" key="2">
    <source>
        <dbReference type="Proteomes" id="UP001341840"/>
    </source>
</evidence>
<evidence type="ECO:0000313" key="1">
    <source>
        <dbReference type="EMBL" id="MED6223601.1"/>
    </source>
</evidence>
<name>A0ABU6ZPB0_9FABA</name>
<keyword evidence="2" id="KW-1185">Reference proteome</keyword>
<proteinExistence type="predicted"/>
<organism evidence="1 2">
    <name type="scientific">Stylosanthes scabra</name>
    <dbReference type="NCBI Taxonomy" id="79078"/>
    <lineage>
        <taxon>Eukaryota</taxon>
        <taxon>Viridiplantae</taxon>
        <taxon>Streptophyta</taxon>
        <taxon>Embryophyta</taxon>
        <taxon>Tracheophyta</taxon>
        <taxon>Spermatophyta</taxon>
        <taxon>Magnoliopsida</taxon>
        <taxon>eudicotyledons</taxon>
        <taxon>Gunneridae</taxon>
        <taxon>Pentapetalae</taxon>
        <taxon>rosids</taxon>
        <taxon>fabids</taxon>
        <taxon>Fabales</taxon>
        <taxon>Fabaceae</taxon>
        <taxon>Papilionoideae</taxon>
        <taxon>50 kb inversion clade</taxon>
        <taxon>dalbergioids sensu lato</taxon>
        <taxon>Dalbergieae</taxon>
        <taxon>Pterocarpus clade</taxon>
        <taxon>Stylosanthes</taxon>
    </lineage>
</organism>
<protein>
    <submittedName>
        <fullName evidence="1">Uncharacterized protein</fullName>
    </submittedName>
</protein>
<dbReference type="EMBL" id="JASCZI010272825">
    <property type="protein sequence ID" value="MED6223601.1"/>
    <property type="molecule type" value="Genomic_DNA"/>
</dbReference>
<gene>
    <name evidence="1" type="ORF">PIB30_075523</name>
</gene>
<comment type="caution">
    <text evidence="1">The sequence shown here is derived from an EMBL/GenBank/DDBJ whole genome shotgun (WGS) entry which is preliminary data.</text>
</comment>
<sequence length="235" mass="25576">MGYGVLDFNPVVLEAHIVYDNLFEVGKKETKFDSWFGEWGGGPSVENVADSDKSCPYPPGFGPCMDHAHVHRELGRAQHFPQIAAGIPAFVSVPELPPPSDDESLAALDSEKGYATSVGDEELSDETLYKINVDAFRGVLGEEVVVGVGETEVTSVVRRDKTKTATVPVCGLIDSGAGVEAVVVEVADQQYGQWDNLSDDLREEDDSFEIAGARELWIKGVYHSLVVMKMRLLTD</sequence>
<dbReference type="Proteomes" id="UP001341840">
    <property type="component" value="Unassembled WGS sequence"/>
</dbReference>
<accession>A0ABU6ZPB0</accession>